<evidence type="ECO:0000313" key="2">
    <source>
        <dbReference type="Proteomes" id="UP001143362"/>
    </source>
</evidence>
<dbReference type="EMBL" id="SHNN01000006">
    <property type="protein sequence ID" value="MCX2983296.1"/>
    <property type="molecule type" value="Genomic_DNA"/>
</dbReference>
<dbReference type="SUPFAM" id="SSF55729">
    <property type="entry name" value="Acyl-CoA N-acyltransferases (Nat)"/>
    <property type="match status" value="1"/>
</dbReference>
<keyword evidence="2" id="KW-1185">Reference proteome</keyword>
<organism evidence="1 2">
    <name type="scientific">Candidatus Litorirhabdus singularis</name>
    <dbReference type="NCBI Taxonomy" id="2518993"/>
    <lineage>
        <taxon>Bacteria</taxon>
        <taxon>Pseudomonadati</taxon>
        <taxon>Pseudomonadota</taxon>
        <taxon>Gammaproteobacteria</taxon>
        <taxon>Cellvibrionales</taxon>
        <taxon>Halieaceae</taxon>
        <taxon>Candidatus Litorirhabdus</taxon>
    </lineage>
</organism>
<evidence type="ECO:0000313" key="1">
    <source>
        <dbReference type="EMBL" id="MCX2983296.1"/>
    </source>
</evidence>
<sequence length="312" mass="34343">MHSKTDELIRTADLLNEVFTVHPPYSVESLGWYYNDNPVGPAAVGHVDDGTSRSGNYALVPQEFRDATGNSVLLGLGVDLAVASKARGAGTFRRTIESAYHHGENRGLDAIIGVANTNSAPRMVATLGWRALAPLPVTLVAPSIRGASMEHHSVTTTLLDSPLLDQLASDGFVTSSCSEGIFDPVWTGDYLRWRLGRPGAQYTLHFNDDVVVVTTVTKMKGFRFALILKVLARRPLIEPLALGAIVRSVMLHHRTPLVVYWGRNPILRMRGIRLPQEKMPSPLSVVLHQLQPTFDERGFELGSFEFLDFDAY</sequence>
<accession>A0ABT3TNI7</accession>
<gene>
    <name evidence="1" type="ORF">EYC98_20730</name>
</gene>
<dbReference type="InterPro" id="IPR016181">
    <property type="entry name" value="Acyl_CoA_acyltransferase"/>
</dbReference>
<dbReference type="RefSeq" id="WP_279247329.1">
    <property type="nucleotide sequence ID" value="NZ_SHNN01000006.1"/>
</dbReference>
<dbReference type="Proteomes" id="UP001143362">
    <property type="component" value="Unassembled WGS sequence"/>
</dbReference>
<name>A0ABT3TNI7_9GAMM</name>
<protein>
    <submittedName>
        <fullName evidence="1">GNAT family N-acetyltransferase</fullName>
    </submittedName>
</protein>
<proteinExistence type="predicted"/>
<reference evidence="1" key="1">
    <citation type="submission" date="2019-02" db="EMBL/GenBank/DDBJ databases">
        <authorList>
            <person name="Li S.-H."/>
        </authorList>
    </citation>
    <scope>NUCLEOTIDE SEQUENCE</scope>
    <source>
        <strain evidence="1">IMCC14734</strain>
    </source>
</reference>
<comment type="caution">
    <text evidence="1">The sequence shown here is derived from an EMBL/GenBank/DDBJ whole genome shotgun (WGS) entry which is preliminary data.</text>
</comment>